<evidence type="ECO:0000313" key="1">
    <source>
        <dbReference type="EMBL" id="KAB2583140.1"/>
    </source>
</evidence>
<comment type="caution">
    <text evidence="1">The sequence shown here is derived from an EMBL/GenBank/DDBJ whole genome shotgun (WGS) entry which is preliminary data.</text>
</comment>
<dbReference type="EMBL" id="MRBO01000591">
    <property type="protein sequence ID" value="KAB2583140.1"/>
    <property type="molecule type" value="Genomic_DNA"/>
</dbReference>
<organism evidence="1 2">
    <name type="scientific">Rhodococcus erythropolis</name>
    <name type="common">Arthrobacter picolinophilus</name>
    <dbReference type="NCBI Taxonomy" id="1833"/>
    <lineage>
        <taxon>Bacteria</taxon>
        <taxon>Bacillati</taxon>
        <taxon>Actinomycetota</taxon>
        <taxon>Actinomycetes</taxon>
        <taxon>Mycobacteriales</taxon>
        <taxon>Nocardiaceae</taxon>
        <taxon>Rhodococcus</taxon>
        <taxon>Rhodococcus erythropolis group</taxon>
    </lineage>
</organism>
<dbReference type="AlphaFoldDB" id="A0A5N5E044"/>
<name>A0A5N5E044_RHOER</name>
<evidence type="ECO:0008006" key="3">
    <source>
        <dbReference type="Google" id="ProtNLM"/>
    </source>
</evidence>
<dbReference type="Proteomes" id="UP000325576">
    <property type="component" value="Unassembled WGS sequence"/>
</dbReference>
<protein>
    <recommendedName>
        <fullName evidence="3">Ferredoxin</fullName>
    </recommendedName>
</protein>
<gene>
    <name evidence="1" type="ORF">BS297_22165</name>
</gene>
<sequence>MEPVDCERCGTYVLVEKNSWQHTSTQWRSDPHNVCSEYREDKASPKIRTGTCSALRDSINRAAVDGRLTVPD</sequence>
<evidence type="ECO:0000313" key="2">
    <source>
        <dbReference type="Proteomes" id="UP000325576"/>
    </source>
</evidence>
<accession>A0A5N5E044</accession>
<proteinExistence type="predicted"/>
<reference evidence="1 2" key="1">
    <citation type="journal article" date="2017" name="Poromechanics V (2013)">
        <title>Genomic Characterization of the Arsenic-Tolerant Actinobacterium, &lt;i&gt;Rhodococcus erythropolis&lt;/i&gt; S43.</title>
        <authorList>
            <person name="Retamal-Morales G."/>
            <person name="Mehnert M."/>
            <person name="Schwabe R."/>
            <person name="Tischler D."/>
            <person name="Schloemann M."/>
            <person name="Levican G.J."/>
        </authorList>
    </citation>
    <scope>NUCLEOTIDE SEQUENCE [LARGE SCALE GENOMIC DNA]</scope>
    <source>
        <strain evidence="1 2">S43</strain>
    </source>
</reference>